<keyword evidence="1" id="KW-0812">Transmembrane</keyword>
<gene>
    <name evidence="2" type="ORF">FB45DRAFT_29212</name>
</gene>
<keyword evidence="1" id="KW-0472">Membrane</keyword>
<accession>A0AAD7CKF1</accession>
<keyword evidence="1" id="KW-1133">Transmembrane helix</keyword>
<reference evidence="2" key="1">
    <citation type="submission" date="2023-03" db="EMBL/GenBank/DDBJ databases">
        <title>Massive genome expansion in bonnet fungi (Mycena s.s.) driven by repeated elements and novel gene families across ecological guilds.</title>
        <authorList>
            <consortium name="Lawrence Berkeley National Laboratory"/>
            <person name="Harder C.B."/>
            <person name="Miyauchi S."/>
            <person name="Viragh M."/>
            <person name="Kuo A."/>
            <person name="Thoen E."/>
            <person name="Andreopoulos B."/>
            <person name="Lu D."/>
            <person name="Skrede I."/>
            <person name="Drula E."/>
            <person name="Henrissat B."/>
            <person name="Morin E."/>
            <person name="Kohler A."/>
            <person name="Barry K."/>
            <person name="LaButti K."/>
            <person name="Morin E."/>
            <person name="Salamov A."/>
            <person name="Lipzen A."/>
            <person name="Mereny Z."/>
            <person name="Hegedus B."/>
            <person name="Baldrian P."/>
            <person name="Stursova M."/>
            <person name="Weitz H."/>
            <person name="Taylor A."/>
            <person name="Grigoriev I.V."/>
            <person name="Nagy L.G."/>
            <person name="Martin F."/>
            <person name="Kauserud H."/>
        </authorList>
    </citation>
    <scope>NUCLEOTIDE SEQUENCE</scope>
    <source>
        <strain evidence="2">9284</strain>
    </source>
</reference>
<comment type="caution">
    <text evidence="2">The sequence shown here is derived from an EMBL/GenBank/DDBJ whole genome shotgun (WGS) entry which is preliminary data.</text>
</comment>
<feature type="transmembrane region" description="Helical" evidence="1">
    <location>
        <begin position="86"/>
        <end position="106"/>
    </location>
</feature>
<evidence type="ECO:0000313" key="2">
    <source>
        <dbReference type="EMBL" id="KAJ7650978.1"/>
    </source>
</evidence>
<feature type="transmembrane region" description="Helical" evidence="1">
    <location>
        <begin position="52"/>
        <end position="74"/>
    </location>
</feature>
<feature type="transmembrane region" description="Helical" evidence="1">
    <location>
        <begin position="220"/>
        <end position="237"/>
    </location>
</feature>
<organism evidence="2 3">
    <name type="scientific">Roridomyces roridus</name>
    <dbReference type="NCBI Taxonomy" id="1738132"/>
    <lineage>
        <taxon>Eukaryota</taxon>
        <taxon>Fungi</taxon>
        <taxon>Dikarya</taxon>
        <taxon>Basidiomycota</taxon>
        <taxon>Agaricomycotina</taxon>
        <taxon>Agaricomycetes</taxon>
        <taxon>Agaricomycetidae</taxon>
        <taxon>Agaricales</taxon>
        <taxon>Marasmiineae</taxon>
        <taxon>Mycenaceae</taxon>
        <taxon>Roridomyces</taxon>
    </lineage>
</organism>
<dbReference type="Proteomes" id="UP001221142">
    <property type="component" value="Unassembled WGS sequence"/>
</dbReference>
<keyword evidence="3" id="KW-1185">Reference proteome</keyword>
<proteinExistence type="predicted"/>
<dbReference type="AlphaFoldDB" id="A0AAD7CKF1"/>
<name>A0AAD7CKF1_9AGAR</name>
<feature type="transmembrane region" description="Helical" evidence="1">
    <location>
        <begin position="243"/>
        <end position="264"/>
    </location>
</feature>
<dbReference type="EMBL" id="JARKIF010000001">
    <property type="protein sequence ID" value="KAJ7650978.1"/>
    <property type="molecule type" value="Genomic_DNA"/>
</dbReference>
<protein>
    <submittedName>
        <fullName evidence="2">Uncharacterized protein</fullName>
    </submittedName>
</protein>
<evidence type="ECO:0000256" key="1">
    <source>
        <dbReference type="SAM" id="Phobius"/>
    </source>
</evidence>
<feature type="transmembrane region" description="Helical" evidence="1">
    <location>
        <begin position="20"/>
        <end position="40"/>
    </location>
</feature>
<feature type="transmembrane region" description="Helical" evidence="1">
    <location>
        <begin position="159"/>
        <end position="183"/>
    </location>
</feature>
<sequence length="277" mass="30738">MESPGPRPPPEVQASIQLSSWMFVASSAVLIWDVLNNIVNDWTILFSFNFRFSVLLYLLTRIASLTYVLGLTIFTTYPMPNCNTAFVVFMSFYPVACLSTSLLFFLRVRAVYSGHRVITIVFGILSFFVFAGTLPVAVGTRAALDPSGMFCIVTRIPEYVGASGITITIFDTAAFFAISFRLLANSTVEYTRGEKIRAMASCGISLPTFSRSLFIDGQKYYMITLVSNLITLIMVYLPNLSPVYHGMLCIPNVALTSIMACRVYRNATLGRLHDPRG</sequence>
<feature type="transmembrane region" description="Helical" evidence="1">
    <location>
        <begin position="118"/>
        <end position="139"/>
    </location>
</feature>
<evidence type="ECO:0000313" key="3">
    <source>
        <dbReference type="Proteomes" id="UP001221142"/>
    </source>
</evidence>